<dbReference type="SUPFAM" id="SSF81321">
    <property type="entry name" value="Family A G protein-coupled receptor-like"/>
    <property type="match status" value="1"/>
</dbReference>
<comment type="caution">
    <text evidence="7">The sequence shown here is derived from an EMBL/GenBank/DDBJ whole genome shotgun (WGS) entry which is preliminary data.</text>
</comment>
<dbReference type="PANTHER" id="PTHR23112">
    <property type="entry name" value="G PROTEIN-COUPLED RECEPTOR 157-RELATED"/>
    <property type="match status" value="1"/>
</dbReference>
<feature type="transmembrane region" description="Helical" evidence="6">
    <location>
        <begin position="27"/>
        <end position="56"/>
    </location>
</feature>
<evidence type="ECO:0000256" key="6">
    <source>
        <dbReference type="SAM" id="Phobius"/>
    </source>
</evidence>
<keyword evidence="2 6" id="KW-0812">Transmembrane</keyword>
<keyword evidence="4 6" id="KW-0472">Membrane</keyword>
<accession>A0ABR3FB38</accession>
<evidence type="ECO:0000256" key="2">
    <source>
        <dbReference type="ARBA" id="ARBA00022692"/>
    </source>
</evidence>
<evidence type="ECO:0000313" key="7">
    <source>
        <dbReference type="EMBL" id="KAL0572326.1"/>
    </source>
</evidence>
<feature type="transmembrane region" description="Helical" evidence="6">
    <location>
        <begin position="286"/>
        <end position="306"/>
    </location>
</feature>
<evidence type="ECO:0000313" key="8">
    <source>
        <dbReference type="Proteomes" id="UP001465976"/>
    </source>
</evidence>
<keyword evidence="3 6" id="KW-1133">Transmembrane helix</keyword>
<evidence type="ECO:0008006" key="9">
    <source>
        <dbReference type="Google" id="ProtNLM"/>
    </source>
</evidence>
<feature type="transmembrane region" description="Helical" evidence="6">
    <location>
        <begin position="122"/>
        <end position="143"/>
    </location>
</feature>
<feature type="transmembrane region" description="Helical" evidence="6">
    <location>
        <begin position="77"/>
        <end position="102"/>
    </location>
</feature>
<organism evidence="7 8">
    <name type="scientific">Marasmius crinis-equi</name>
    <dbReference type="NCBI Taxonomy" id="585013"/>
    <lineage>
        <taxon>Eukaryota</taxon>
        <taxon>Fungi</taxon>
        <taxon>Dikarya</taxon>
        <taxon>Basidiomycota</taxon>
        <taxon>Agaricomycotina</taxon>
        <taxon>Agaricomycetes</taxon>
        <taxon>Agaricomycetidae</taxon>
        <taxon>Agaricales</taxon>
        <taxon>Marasmiineae</taxon>
        <taxon>Marasmiaceae</taxon>
        <taxon>Marasmius</taxon>
    </lineage>
</organism>
<evidence type="ECO:0000256" key="4">
    <source>
        <dbReference type="ARBA" id="ARBA00023136"/>
    </source>
</evidence>
<name>A0ABR3FB38_9AGAR</name>
<proteinExistence type="predicted"/>
<evidence type="ECO:0000256" key="5">
    <source>
        <dbReference type="SAM" id="MobiDB-lite"/>
    </source>
</evidence>
<comment type="subcellular location">
    <subcellularLocation>
        <location evidence="1">Membrane</location>
        <topology evidence="1">Multi-pass membrane protein</topology>
    </subcellularLocation>
</comment>
<feature type="transmembrane region" description="Helical" evidence="6">
    <location>
        <begin position="255"/>
        <end position="274"/>
    </location>
</feature>
<sequence length="606" mass="66105">MAPLPPPSATAPSQPVPTFFPIADNQFAGAIVVNLFAILSSIALLAIVLRVFYLLFRRLCGHNISHYRDYVFFSTQLGYYAACLLIANTFNSVAGLMGLPFLIKHGIDEGGLCTTQAVVMQFGNIASAYFTAAIGVHTFNSLVLRKRQSVFVYAPAIFLGWALAVVVAILPIMVDMGPVYGVSGLACGVKTRYGQTMFFFHLFPIFLAAAISLILYTLIFLVLRGSLVVKGGSKLNKDSNGTYQRFVAGLARSMLWYPFAYIACLVPYAVTRLISLDTTIEIPFPFMVIAFTLWFALGVINAVLLFNTHRVLTPAFDMKTSIHSKRQTEMSFGNTQTFKRLTTVSAMMPPYPQVSEKMVEEYRRGFGGNQPYSPVTDTSSHRGLLAGNTKDEASIYSYYAYDAPDPYPRNITPVAELNKSLETLPEESASSFGSHDRQNSVSTLSSLSPPPRRPRSPPSALRRVEDSRSSPSPVHRSSPSLSSLESRAQSPLSLSSHKPPPMAALRNGDHQRYSSGGSSVELDVSGWLARQNPDGSMPSGVRNQPMLSAVGPSFPSPISSPTETPSARLRPLLLASVERTGSVILAQHYNRMYSSSSPVSPQPSPR</sequence>
<dbReference type="Proteomes" id="UP001465976">
    <property type="component" value="Unassembled WGS sequence"/>
</dbReference>
<evidence type="ECO:0000256" key="1">
    <source>
        <dbReference type="ARBA" id="ARBA00004141"/>
    </source>
</evidence>
<gene>
    <name evidence="7" type="ORF">V5O48_009648</name>
</gene>
<feature type="compositionally biased region" description="Low complexity" evidence="5">
    <location>
        <begin position="552"/>
        <end position="565"/>
    </location>
</feature>
<dbReference type="EMBL" id="JBAHYK010000644">
    <property type="protein sequence ID" value="KAL0572326.1"/>
    <property type="molecule type" value="Genomic_DNA"/>
</dbReference>
<feature type="transmembrane region" description="Helical" evidence="6">
    <location>
        <begin position="198"/>
        <end position="223"/>
    </location>
</feature>
<evidence type="ECO:0000256" key="3">
    <source>
        <dbReference type="ARBA" id="ARBA00022989"/>
    </source>
</evidence>
<reference evidence="7 8" key="1">
    <citation type="submission" date="2024-02" db="EMBL/GenBank/DDBJ databases">
        <title>A draft genome for the cacao thread blight pathogen Marasmius crinis-equi.</title>
        <authorList>
            <person name="Cohen S.P."/>
            <person name="Baruah I.K."/>
            <person name="Amoako-Attah I."/>
            <person name="Bukari Y."/>
            <person name="Meinhardt L.W."/>
            <person name="Bailey B.A."/>
        </authorList>
    </citation>
    <scope>NUCLEOTIDE SEQUENCE [LARGE SCALE GENOMIC DNA]</scope>
    <source>
        <strain evidence="7 8">GH-76</strain>
    </source>
</reference>
<protein>
    <recommendedName>
        <fullName evidence="9">G-protein coupled receptors family 2 profile 2 domain-containing protein</fullName>
    </recommendedName>
</protein>
<keyword evidence="8" id="KW-1185">Reference proteome</keyword>
<dbReference type="Gene3D" id="1.20.1070.10">
    <property type="entry name" value="Rhodopsin 7-helix transmembrane proteins"/>
    <property type="match status" value="1"/>
</dbReference>
<feature type="transmembrane region" description="Helical" evidence="6">
    <location>
        <begin position="150"/>
        <end position="174"/>
    </location>
</feature>
<dbReference type="PANTHER" id="PTHR23112:SF37">
    <property type="entry name" value="G PROTEIN-COUPLED RECEPTOR GPR1"/>
    <property type="match status" value="1"/>
</dbReference>
<feature type="compositionally biased region" description="Polar residues" evidence="5">
    <location>
        <begin position="428"/>
        <end position="443"/>
    </location>
</feature>
<feature type="region of interest" description="Disordered" evidence="5">
    <location>
        <begin position="425"/>
        <end position="565"/>
    </location>
</feature>
<feature type="compositionally biased region" description="Low complexity" evidence="5">
    <location>
        <begin position="469"/>
        <end position="497"/>
    </location>
</feature>